<dbReference type="KEGG" id="fas:105270673"/>
<sequence length="598" mass="67956">MSEDSPRYFDLKPPEVPLSINMQSPDFEKLTSAEKLNDSSYRSLIYRTFPNEPICTCSKDPRFRGRTSGRDCPGNCKNNCCRRNQSTAEVKNNGDSCGSRRGGDDNRTHCPLQKVRLRGGGCEDLYRKWEDLDNSRIPRFDNPLNCSPSNYIPNYYYTSTENFSSKIRNPLDATRCRANPRGCGEGPCIGADCFLRTLRETQEFVDSLGKTPGLAGLGLEDPSESPYFRMKELALEEVESVPIEGPKMNKKCARGHGHQRNQRGDDSMVIKTKPFTLASAAKRDPFSGLPPLSSNPLSYNLEKSEEPPEDGMGPCGESCCRSRRKRKPVTPSSHEIVKSKEKERRGSRRSFQQKRLKGRKNRGVIPVNTGVELRDSRRRIKYVYLAGDSYPGLTIGHKHCSIPRKRVPAKMGWLWNEHPTSGRLKPRVGWRPGALSRTLKEIIKEIRAGALEDSRSRSAHSRSRLKNRSQTSMRKTTSKRLDEEEEEPPPTLHILRRDGTYYVTMYPIKQETMEVPQLEEPMKPLQFKIVKDRDDSDSGSSTASDIEIEFSPPAAVNRYRRQPDVVHVDIQVKQQEIIDAFKDEGEKKKEKKGKKGKK</sequence>
<dbReference type="Proteomes" id="UP000694866">
    <property type="component" value="Unplaced"/>
</dbReference>
<gene>
    <name evidence="3" type="primary">rps5p</name>
    <name evidence="5" type="synonym">LOC105270673</name>
    <name evidence="3" type="ORF">g.23064</name>
</gene>
<dbReference type="Pfam" id="PF16003">
    <property type="entry name" value="DUF4776"/>
    <property type="match status" value="1"/>
</dbReference>
<feature type="compositionally biased region" description="Basic residues" evidence="1">
    <location>
        <begin position="345"/>
        <end position="360"/>
    </location>
</feature>
<feature type="region of interest" description="Disordered" evidence="1">
    <location>
        <begin position="245"/>
        <end position="360"/>
    </location>
</feature>
<dbReference type="RefSeq" id="XP_011310071.1">
    <property type="nucleotide sequence ID" value="XM_011311769.1"/>
</dbReference>
<feature type="compositionally biased region" description="Basic residues" evidence="1">
    <location>
        <begin position="457"/>
        <end position="467"/>
    </location>
</feature>
<feature type="compositionally biased region" description="Low complexity" evidence="1">
    <location>
        <begin position="286"/>
        <end position="301"/>
    </location>
</feature>
<accession>A0A9R1TJF4</accession>
<proteinExistence type="predicted"/>
<evidence type="ECO:0000313" key="4">
    <source>
        <dbReference type="Proteomes" id="UP000694866"/>
    </source>
</evidence>
<dbReference type="GeneID" id="105270673"/>
<dbReference type="PANTHER" id="PTHR39079">
    <property type="entry name" value="FI08034P-RELATED"/>
    <property type="match status" value="1"/>
</dbReference>
<dbReference type="EMBL" id="GBYB01002901">
    <property type="protein sequence ID" value="JAG72668.1"/>
    <property type="molecule type" value="Transcribed_RNA"/>
</dbReference>
<feature type="compositionally biased region" description="Basic and acidic residues" evidence="1">
    <location>
        <begin position="335"/>
        <end position="344"/>
    </location>
</feature>
<reference evidence="5" key="2">
    <citation type="submission" date="2025-04" db="UniProtKB">
        <authorList>
            <consortium name="RefSeq"/>
        </authorList>
    </citation>
    <scope>IDENTIFICATION</scope>
    <source>
        <strain evidence="5">USDA-PBARC FA_bdor</strain>
        <tissue evidence="5">Whole organism</tissue>
    </source>
</reference>
<keyword evidence="4" id="KW-1185">Reference proteome</keyword>
<protein>
    <submittedName>
        <fullName evidence="3">Rps5p protein</fullName>
    </submittedName>
</protein>
<feature type="region of interest" description="Disordered" evidence="1">
    <location>
        <begin position="451"/>
        <end position="491"/>
    </location>
</feature>
<dbReference type="OrthoDB" id="7883086at2759"/>
<feature type="region of interest" description="Disordered" evidence="1">
    <location>
        <begin position="531"/>
        <end position="555"/>
    </location>
</feature>
<feature type="domain" description="DUF4776" evidence="2">
    <location>
        <begin position="338"/>
        <end position="532"/>
    </location>
</feature>
<evidence type="ECO:0000313" key="3">
    <source>
        <dbReference type="EMBL" id="JAG72668.1"/>
    </source>
</evidence>
<reference evidence="3" key="1">
    <citation type="submission" date="2015-01" db="EMBL/GenBank/DDBJ databases">
        <title>Transcriptome Assembly of Fopius arisanus.</title>
        <authorList>
            <person name="Geib S."/>
        </authorList>
    </citation>
    <scope>NUCLEOTIDE SEQUENCE</scope>
</reference>
<evidence type="ECO:0000259" key="2">
    <source>
        <dbReference type="Pfam" id="PF16003"/>
    </source>
</evidence>
<accession>A0A0C9R7Z8</accession>
<dbReference type="AlphaFoldDB" id="A0A0C9R7Z8"/>
<organism evidence="3">
    <name type="scientific">Fopius arisanus</name>
    <dbReference type="NCBI Taxonomy" id="64838"/>
    <lineage>
        <taxon>Eukaryota</taxon>
        <taxon>Metazoa</taxon>
        <taxon>Ecdysozoa</taxon>
        <taxon>Arthropoda</taxon>
        <taxon>Hexapoda</taxon>
        <taxon>Insecta</taxon>
        <taxon>Pterygota</taxon>
        <taxon>Neoptera</taxon>
        <taxon>Endopterygota</taxon>
        <taxon>Hymenoptera</taxon>
        <taxon>Apocrita</taxon>
        <taxon>Ichneumonoidea</taxon>
        <taxon>Braconidae</taxon>
        <taxon>Opiinae</taxon>
        <taxon>Fopius</taxon>
    </lineage>
</organism>
<evidence type="ECO:0000313" key="5">
    <source>
        <dbReference type="RefSeq" id="XP_011310071.1"/>
    </source>
</evidence>
<dbReference type="InterPro" id="IPR031949">
    <property type="entry name" value="DUF4776"/>
</dbReference>
<name>A0A0C9R7Z8_9HYME</name>
<dbReference type="PANTHER" id="PTHR39079:SF1">
    <property type="entry name" value="GH11706P-RELATED"/>
    <property type="match status" value="1"/>
</dbReference>
<evidence type="ECO:0000256" key="1">
    <source>
        <dbReference type="SAM" id="MobiDB-lite"/>
    </source>
</evidence>
<feature type="compositionally biased region" description="Basic residues" evidence="1">
    <location>
        <begin position="248"/>
        <end position="261"/>
    </location>
</feature>